<dbReference type="Pfam" id="PF02801">
    <property type="entry name" value="Ketoacyl-synt_C"/>
    <property type="match status" value="1"/>
</dbReference>
<dbReference type="PANTHER" id="PTHR11712:SF336">
    <property type="entry name" value="3-OXOACYL-[ACYL-CARRIER-PROTEIN] SYNTHASE, MITOCHONDRIAL"/>
    <property type="match status" value="1"/>
</dbReference>
<dbReference type="InterPro" id="IPR020841">
    <property type="entry name" value="PKS_Beta-ketoAc_synthase_dom"/>
</dbReference>
<evidence type="ECO:0000313" key="5">
    <source>
        <dbReference type="EMBL" id="MBB4912044.1"/>
    </source>
</evidence>
<sequence length="399" mass="40928">MNRVAVTGLGVVSSIGTGIDRYTAGLRAGRSGARPISVFDTDGFANDIGCEVTDFDPARWITAQPVEDLGRAARFSVAAARMAVDDAGLDQDGLRSGRGMVCLGTTDGGGDAGERIAEHVVRGTGIPAHLPRRVPAASIPVAVARELGLSDVDISTVATACAAGNYALGNAYDAIASGDVDFALCGGADAMCRMTFTGFYRLGAVDPERCRPFDVGRQGILTGEGAGVLVLEPLEKAVARGARIYAEVLGYGLNCDARHPVAPDQDSVAACMWLALDDAGVTPDQVDLISAHGTGTKANDTTECGAIRDVFGAAPPRTVSVKSMLGHTMGAASALSAIACAVAIREGFIPPTINHTETDPACGIDCVPNVAVEADLRVVQNNALAFGGDNAVVLFGRPT</sequence>
<comment type="similarity">
    <text evidence="1 3">Belongs to the thiolase-like superfamily. Beta-ketoacyl-ACP synthases family.</text>
</comment>
<organism evidence="5 6">
    <name type="scientific">Actinophytocola algeriensis</name>
    <dbReference type="NCBI Taxonomy" id="1768010"/>
    <lineage>
        <taxon>Bacteria</taxon>
        <taxon>Bacillati</taxon>
        <taxon>Actinomycetota</taxon>
        <taxon>Actinomycetes</taxon>
        <taxon>Pseudonocardiales</taxon>
        <taxon>Pseudonocardiaceae</taxon>
    </lineage>
</organism>
<evidence type="ECO:0000259" key="4">
    <source>
        <dbReference type="PROSITE" id="PS52004"/>
    </source>
</evidence>
<protein>
    <submittedName>
        <fullName evidence="5">3-oxoacyl-[acyl-carrier-protein] synthase II</fullName>
        <ecNumber evidence="5">2.3.1.179</ecNumber>
    </submittedName>
</protein>
<dbReference type="SUPFAM" id="SSF53901">
    <property type="entry name" value="Thiolase-like"/>
    <property type="match status" value="2"/>
</dbReference>
<dbReference type="PROSITE" id="PS52004">
    <property type="entry name" value="KS3_2"/>
    <property type="match status" value="1"/>
</dbReference>
<dbReference type="Pfam" id="PF00109">
    <property type="entry name" value="ketoacyl-synt"/>
    <property type="match status" value="1"/>
</dbReference>
<dbReference type="GO" id="GO:0006633">
    <property type="term" value="P:fatty acid biosynthetic process"/>
    <property type="evidence" value="ECO:0007669"/>
    <property type="project" value="TreeGrafter"/>
</dbReference>
<evidence type="ECO:0000256" key="1">
    <source>
        <dbReference type="ARBA" id="ARBA00008467"/>
    </source>
</evidence>
<dbReference type="EMBL" id="JACHJQ010000011">
    <property type="protein sequence ID" value="MBB4912044.1"/>
    <property type="molecule type" value="Genomic_DNA"/>
</dbReference>
<name>A0A7W7VJ67_9PSEU</name>
<dbReference type="Gene3D" id="3.40.47.10">
    <property type="match status" value="1"/>
</dbReference>
<dbReference type="RefSeq" id="WP_184816018.1">
    <property type="nucleotide sequence ID" value="NZ_JACHJQ010000011.1"/>
</dbReference>
<feature type="domain" description="Ketosynthase family 3 (KS3)" evidence="4">
    <location>
        <begin position="1"/>
        <end position="397"/>
    </location>
</feature>
<evidence type="ECO:0000256" key="2">
    <source>
        <dbReference type="ARBA" id="ARBA00022679"/>
    </source>
</evidence>
<accession>A0A7W7VJ67</accession>
<keyword evidence="6" id="KW-1185">Reference proteome</keyword>
<evidence type="ECO:0000313" key="6">
    <source>
        <dbReference type="Proteomes" id="UP000520767"/>
    </source>
</evidence>
<dbReference type="GO" id="GO:0004315">
    <property type="term" value="F:3-oxoacyl-[acyl-carrier-protein] synthase activity"/>
    <property type="evidence" value="ECO:0007669"/>
    <property type="project" value="UniProtKB-EC"/>
</dbReference>
<dbReference type="EC" id="2.3.1.179" evidence="5"/>
<dbReference type="InterPro" id="IPR016039">
    <property type="entry name" value="Thiolase-like"/>
</dbReference>
<dbReference type="PANTHER" id="PTHR11712">
    <property type="entry name" value="POLYKETIDE SYNTHASE-RELATED"/>
    <property type="match status" value="1"/>
</dbReference>
<dbReference type="InterPro" id="IPR014030">
    <property type="entry name" value="Ketoacyl_synth_N"/>
</dbReference>
<dbReference type="AlphaFoldDB" id="A0A7W7VJ67"/>
<dbReference type="InterPro" id="IPR000794">
    <property type="entry name" value="Beta-ketoacyl_synthase"/>
</dbReference>
<dbReference type="SMART" id="SM00825">
    <property type="entry name" value="PKS_KS"/>
    <property type="match status" value="1"/>
</dbReference>
<dbReference type="CDD" id="cd00834">
    <property type="entry name" value="KAS_I_II"/>
    <property type="match status" value="1"/>
</dbReference>
<keyword evidence="5" id="KW-0012">Acyltransferase</keyword>
<dbReference type="Proteomes" id="UP000520767">
    <property type="component" value="Unassembled WGS sequence"/>
</dbReference>
<evidence type="ECO:0000256" key="3">
    <source>
        <dbReference type="RuleBase" id="RU003694"/>
    </source>
</evidence>
<dbReference type="GO" id="GO:0005829">
    <property type="term" value="C:cytosol"/>
    <property type="evidence" value="ECO:0007669"/>
    <property type="project" value="TreeGrafter"/>
</dbReference>
<gene>
    <name evidence="5" type="ORF">FHR82_008315</name>
</gene>
<keyword evidence="2 3" id="KW-0808">Transferase</keyword>
<comment type="caution">
    <text evidence="5">The sequence shown here is derived from an EMBL/GenBank/DDBJ whole genome shotgun (WGS) entry which is preliminary data.</text>
</comment>
<dbReference type="InterPro" id="IPR014031">
    <property type="entry name" value="Ketoacyl_synth_C"/>
</dbReference>
<proteinExistence type="inferred from homology"/>
<reference evidence="5 6" key="1">
    <citation type="submission" date="2020-08" db="EMBL/GenBank/DDBJ databases">
        <title>Genomic Encyclopedia of Type Strains, Phase III (KMG-III): the genomes of soil and plant-associated and newly described type strains.</title>
        <authorList>
            <person name="Whitman W."/>
        </authorList>
    </citation>
    <scope>NUCLEOTIDE SEQUENCE [LARGE SCALE GENOMIC DNA]</scope>
    <source>
        <strain evidence="5 6">CECT 8960</strain>
    </source>
</reference>